<reference evidence="2 3" key="1">
    <citation type="submission" date="2020-09" db="EMBL/GenBank/DDBJ databases">
        <title>Genome sequences of type strains of Chitinophaga qingshengii and Chitinophaga varians.</title>
        <authorList>
            <person name="Kittiwongwattana C."/>
        </authorList>
    </citation>
    <scope>NUCLEOTIDE SEQUENCE [LARGE SCALE GENOMIC DNA]</scope>
    <source>
        <strain evidence="2 3">JCM 30026</strain>
    </source>
</reference>
<proteinExistence type="predicted"/>
<protein>
    <recommendedName>
        <fullName evidence="4">DUF1738 domain-containing protein</fullName>
    </recommendedName>
</protein>
<dbReference type="Proteomes" id="UP000659124">
    <property type="component" value="Unassembled WGS sequence"/>
</dbReference>
<comment type="caution">
    <text evidence="2">The sequence shown here is derived from an EMBL/GenBank/DDBJ whole genome shotgun (WGS) entry which is preliminary data.</text>
</comment>
<evidence type="ECO:0000313" key="3">
    <source>
        <dbReference type="Proteomes" id="UP000659124"/>
    </source>
</evidence>
<gene>
    <name evidence="2" type="ORF">ICL07_14025</name>
</gene>
<accession>A0ABR7TND8</accession>
<dbReference type="EMBL" id="JACVFC010000001">
    <property type="protein sequence ID" value="MBC9931500.1"/>
    <property type="molecule type" value="Genomic_DNA"/>
</dbReference>
<name>A0ABR7TND8_9BACT</name>
<organism evidence="2 3">
    <name type="scientific">Chitinophaga qingshengii</name>
    <dbReference type="NCBI Taxonomy" id="1569794"/>
    <lineage>
        <taxon>Bacteria</taxon>
        <taxon>Pseudomonadati</taxon>
        <taxon>Bacteroidota</taxon>
        <taxon>Chitinophagia</taxon>
        <taxon>Chitinophagales</taxon>
        <taxon>Chitinophagaceae</taxon>
        <taxon>Chitinophaga</taxon>
    </lineage>
</organism>
<dbReference type="RefSeq" id="WP_188088519.1">
    <property type="nucleotide sequence ID" value="NZ_JACVFC010000001.1"/>
</dbReference>
<keyword evidence="3" id="KW-1185">Reference proteome</keyword>
<evidence type="ECO:0000313" key="2">
    <source>
        <dbReference type="EMBL" id="MBC9931500.1"/>
    </source>
</evidence>
<evidence type="ECO:0000256" key="1">
    <source>
        <dbReference type="SAM" id="MobiDB-lite"/>
    </source>
</evidence>
<evidence type="ECO:0008006" key="4">
    <source>
        <dbReference type="Google" id="ProtNLM"/>
    </source>
</evidence>
<feature type="region of interest" description="Disordered" evidence="1">
    <location>
        <begin position="1"/>
        <end position="20"/>
    </location>
</feature>
<sequence>MHNPVRKNRNIGTAKQGHGQYNKYKIPQAHTSKRYYELLGPYQKQQITINNHEFLFVTEAARTTSKHACSVNDLKRMIEQIPAVDYGDLTLIVLRQPKRKEEVMAPVWGRLIYSFEFEGNSYPAVILEAVDYSKKIKWPKSLSVSAQKELERLKADGHQFMDDGRLLTIDPEPLNVRQTQLYRTLLHEFGHYVHYLEVVERPGKEEEDYETWEQRYNSYFCILPAEKEEYANRYAKSLYSRLVEQQIIPFDPIADE</sequence>